<accession>A0A4Q9GLQ8</accession>
<dbReference type="Pfam" id="PF02082">
    <property type="entry name" value="Rrf2"/>
    <property type="match status" value="1"/>
</dbReference>
<evidence type="ECO:0000256" key="1">
    <source>
        <dbReference type="SAM" id="MobiDB-lite"/>
    </source>
</evidence>
<dbReference type="AlphaFoldDB" id="A0A4Q9GLQ8"/>
<dbReference type="Proteomes" id="UP000291613">
    <property type="component" value="Unassembled WGS sequence"/>
</dbReference>
<dbReference type="InterPro" id="IPR036390">
    <property type="entry name" value="WH_DNA-bd_sf"/>
</dbReference>
<dbReference type="NCBIfam" id="TIGR00738">
    <property type="entry name" value="rrf2_super"/>
    <property type="match status" value="1"/>
</dbReference>
<protein>
    <submittedName>
        <fullName evidence="2">Rrf2 family transcriptional regulator</fullName>
    </submittedName>
</protein>
<proteinExistence type="predicted"/>
<dbReference type="SUPFAM" id="SSF46785">
    <property type="entry name" value="Winged helix' DNA-binding domain"/>
    <property type="match status" value="1"/>
</dbReference>
<dbReference type="PANTHER" id="PTHR33221:SF15">
    <property type="entry name" value="HTH-TYPE TRANSCRIPTIONAL REGULATOR YWGB-RELATED"/>
    <property type="match status" value="1"/>
</dbReference>
<sequence length="157" mass="17288">MNLLPRRSLLAVAAVVDIAYHARPTPIAAKTLAARHGLPPRHLETLLQVLVRAGILKGVRGPRGGYELARERRRITIADIVRAALGEPEDPSEVALREPEPGSEASPLVGSVVMPMIRSASEAFLERLDEITVEELCAEAERRHVFGEERPLYDFTI</sequence>
<dbReference type="PANTHER" id="PTHR33221">
    <property type="entry name" value="WINGED HELIX-TURN-HELIX TRANSCRIPTIONAL REGULATOR, RRF2 FAMILY"/>
    <property type="match status" value="1"/>
</dbReference>
<dbReference type="RefSeq" id="WP_131002648.1">
    <property type="nucleotide sequence ID" value="NZ_JBHSZR010000003.1"/>
</dbReference>
<keyword evidence="3" id="KW-1185">Reference proteome</keyword>
<dbReference type="GO" id="GO:0003700">
    <property type="term" value="F:DNA-binding transcription factor activity"/>
    <property type="evidence" value="ECO:0007669"/>
    <property type="project" value="TreeGrafter"/>
</dbReference>
<feature type="region of interest" description="Disordered" evidence="1">
    <location>
        <begin position="89"/>
        <end position="108"/>
    </location>
</feature>
<gene>
    <name evidence="2" type="ORF">EYR15_07505</name>
</gene>
<dbReference type="InterPro" id="IPR000944">
    <property type="entry name" value="Tscrpt_reg_Rrf2"/>
</dbReference>
<dbReference type="EMBL" id="SIUB01000003">
    <property type="protein sequence ID" value="TBN53644.1"/>
    <property type="molecule type" value="Genomic_DNA"/>
</dbReference>
<dbReference type="GO" id="GO:0005829">
    <property type="term" value="C:cytosol"/>
    <property type="evidence" value="ECO:0007669"/>
    <property type="project" value="TreeGrafter"/>
</dbReference>
<dbReference type="Gene3D" id="1.10.10.10">
    <property type="entry name" value="Winged helix-like DNA-binding domain superfamily/Winged helix DNA-binding domain"/>
    <property type="match status" value="1"/>
</dbReference>
<dbReference type="PROSITE" id="PS51197">
    <property type="entry name" value="HTH_RRF2_2"/>
    <property type="match status" value="1"/>
</dbReference>
<reference evidence="2 3" key="1">
    <citation type="submission" date="2019-02" db="EMBL/GenBank/DDBJ databases">
        <title>Hansschlegelia quercus sp. nov., a novel methylotrophic bacterium from buds of oak (Quercus robur L.).</title>
        <authorList>
            <person name="Agafonova N.V."/>
            <person name="Kaparullina E.N."/>
            <person name="Grouzdev D.S."/>
            <person name="Doronina N.V."/>
        </authorList>
    </citation>
    <scope>NUCLEOTIDE SEQUENCE [LARGE SCALE GENOMIC DNA]</scope>
    <source>
        <strain evidence="2 3">Dub</strain>
    </source>
</reference>
<evidence type="ECO:0000313" key="3">
    <source>
        <dbReference type="Proteomes" id="UP000291613"/>
    </source>
</evidence>
<dbReference type="InterPro" id="IPR036388">
    <property type="entry name" value="WH-like_DNA-bd_sf"/>
</dbReference>
<evidence type="ECO:0000313" key="2">
    <source>
        <dbReference type="EMBL" id="TBN53644.1"/>
    </source>
</evidence>
<name>A0A4Q9GLQ8_9HYPH</name>
<comment type="caution">
    <text evidence="2">The sequence shown here is derived from an EMBL/GenBank/DDBJ whole genome shotgun (WGS) entry which is preliminary data.</text>
</comment>
<organism evidence="2 3">
    <name type="scientific">Hansschlegelia quercus</name>
    <dbReference type="NCBI Taxonomy" id="2528245"/>
    <lineage>
        <taxon>Bacteria</taxon>
        <taxon>Pseudomonadati</taxon>
        <taxon>Pseudomonadota</taxon>
        <taxon>Alphaproteobacteria</taxon>
        <taxon>Hyphomicrobiales</taxon>
        <taxon>Methylopilaceae</taxon>
        <taxon>Hansschlegelia</taxon>
    </lineage>
</organism>
<dbReference type="OrthoDB" id="9800519at2"/>